<dbReference type="CDD" id="cd07750">
    <property type="entry name" value="PolyPPase_VTC_like"/>
    <property type="match status" value="1"/>
</dbReference>
<dbReference type="InterPro" id="IPR018966">
    <property type="entry name" value="VTC_domain"/>
</dbReference>
<reference evidence="2 3" key="1">
    <citation type="submission" date="2013-07" db="EMBL/GenBank/DDBJ databases">
        <authorList>
            <person name="Weinstock G."/>
            <person name="Sodergren E."/>
            <person name="Wylie T."/>
            <person name="Fulton L."/>
            <person name="Fulton R."/>
            <person name="Fronick C."/>
            <person name="O'Laughlin M."/>
            <person name="Godfrey J."/>
            <person name="Miner T."/>
            <person name="Herter B."/>
            <person name="Appelbaum E."/>
            <person name="Cordes M."/>
            <person name="Lek S."/>
            <person name="Wollam A."/>
            <person name="Pepin K.H."/>
            <person name="Palsikar V.B."/>
            <person name="Mitreva M."/>
            <person name="Wilson R.K."/>
        </authorList>
    </citation>
    <scope>NUCLEOTIDE SEQUENCE [LARGE SCALE GENOMIC DNA]</scope>
    <source>
        <strain evidence="2 3">ATCC 14940</strain>
    </source>
</reference>
<protein>
    <submittedName>
        <fullName evidence="2">VTC domain protein</fullName>
    </submittedName>
</protein>
<dbReference type="Pfam" id="PF09359">
    <property type="entry name" value="VTC"/>
    <property type="match status" value="1"/>
</dbReference>
<dbReference type="InterPro" id="IPR042267">
    <property type="entry name" value="VTC_sf"/>
</dbReference>
<dbReference type="Proteomes" id="UP000016491">
    <property type="component" value="Unassembled WGS sequence"/>
</dbReference>
<name>A0ABC9TSN8_CLOSY</name>
<dbReference type="AlphaFoldDB" id="A0ABC9TSN8"/>
<evidence type="ECO:0000259" key="1">
    <source>
        <dbReference type="Pfam" id="PF09359"/>
    </source>
</evidence>
<dbReference type="GO" id="GO:0006799">
    <property type="term" value="P:polyphosphate biosynthetic process"/>
    <property type="evidence" value="ECO:0007669"/>
    <property type="project" value="UniProtKB-ARBA"/>
</dbReference>
<comment type="caution">
    <text evidence="2">The sequence shown here is derived from an EMBL/GenBank/DDBJ whole genome shotgun (WGS) entry which is preliminary data.</text>
</comment>
<sequence>MTKKGRDNEMALSQKENAVLAVSRREVKYLLNLSDRLYLINALDRLLIPDAYGGYNGYTVRSVYFDSIINEDYMDKQCHKDEKKRIRLRVYHPNDTKAKFELKRKSFGRELKESVVVTREDAIRILQCNYSVLLNYSHPTARYAYELMTHSLYRPVSLVEYDRRAYTHPDFNTRVTLDNNMRYCGFCHDLFSHRLNFKAAMPKDDTILEIKYDRYLFRQIQQALSNCDLTRKPPSKFGTSREILKSYYN</sequence>
<organism evidence="2 3">
    <name type="scientific">[Clostridium] symbiosum ATCC 14940</name>
    <dbReference type="NCBI Taxonomy" id="411472"/>
    <lineage>
        <taxon>Bacteria</taxon>
        <taxon>Bacillati</taxon>
        <taxon>Bacillota</taxon>
        <taxon>Clostridia</taxon>
        <taxon>Lachnospirales</taxon>
        <taxon>Lachnospiraceae</taxon>
        <taxon>Otoolea</taxon>
    </lineage>
</organism>
<accession>A0ABC9TSN8</accession>
<evidence type="ECO:0000313" key="2">
    <source>
        <dbReference type="EMBL" id="ERI74259.1"/>
    </source>
</evidence>
<gene>
    <name evidence="2" type="ORF">CLOSYM_04177</name>
</gene>
<evidence type="ECO:0000313" key="3">
    <source>
        <dbReference type="Proteomes" id="UP000016491"/>
    </source>
</evidence>
<dbReference type="Gene3D" id="3.20.100.30">
    <property type="entry name" value="VTC, catalytic tunnel domain"/>
    <property type="match status" value="1"/>
</dbReference>
<proteinExistence type="predicted"/>
<feature type="domain" description="VTC" evidence="1">
    <location>
        <begin position="24"/>
        <end position="244"/>
    </location>
</feature>
<dbReference type="EMBL" id="AWSU01000339">
    <property type="protein sequence ID" value="ERI74259.1"/>
    <property type="molecule type" value="Genomic_DNA"/>
</dbReference>